<sequence>MSGNHQTLIHSRSETCVPFSIRLDAVLDEAVDGRGMHSEYAHA</sequence>
<name>A0A1D7W0H8_BREAU</name>
<dbReference type="Proteomes" id="UP000094793">
    <property type="component" value="Chromosome"/>
</dbReference>
<proteinExistence type="predicted"/>
<protein>
    <submittedName>
        <fullName evidence="1">Uncharacterized protein</fullName>
    </submittedName>
</protein>
<evidence type="ECO:0000313" key="1">
    <source>
        <dbReference type="EMBL" id="AOP52198.1"/>
    </source>
</evidence>
<dbReference type="KEGG" id="blin:BLSMQ_0482"/>
<dbReference type="EMBL" id="CP017150">
    <property type="protein sequence ID" value="AOP52198.1"/>
    <property type="molecule type" value="Genomic_DNA"/>
</dbReference>
<accession>A0A1D7W0H8</accession>
<gene>
    <name evidence="1" type="ORF">BLSMQ_0482</name>
</gene>
<evidence type="ECO:0000313" key="2">
    <source>
        <dbReference type="Proteomes" id="UP000094793"/>
    </source>
</evidence>
<reference evidence="2" key="1">
    <citation type="submission" date="2016-09" db="EMBL/GenBank/DDBJ databases">
        <title>Complete Genome Sequence of Brevibacterium linens SMQ-1335.</title>
        <authorList>
            <person name="de Melo A.G."/>
            <person name="Labrie S.J."/>
            <person name="Dumaresq J."/>
            <person name="Roberts R.J."/>
            <person name="Tremblay D.M."/>
            <person name="Moineau S."/>
        </authorList>
    </citation>
    <scope>NUCLEOTIDE SEQUENCE [LARGE SCALE GENOMIC DNA]</scope>
    <source>
        <strain evidence="2">SMQ-1335</strain>
    </source>
</reference>
<dbReference type="AlphaFoldDB" id="A0A1D7W0H8"/>
<organism evidence="1 2">
    <name type="scientific">Brevibacterium aurantiacum</name>
    <dbReference type="NCBI Taxonomy" id="273384"/>
    <lineage>
        <taxon>Bacteria</taxon>
        <taxon>Bacillati</taxon>
        <taxon>Actinomycetota</taxon>
        <taxon>Actinomycetes</taxon>
        <taxon>Micrococcales</taxon>
        <taxon>Brevibacteriaceae</taxon>
        <taxon>Brevibacterium</taxon>
    </lineage>
</organism>